<dbReference type="Pfam" id="PF00931">
    <property type="entry name" value="NB-ARC"/>
    <property type="match status" value="1"/>
</dbReference>
<evidence type="ECO:0000259" key="6">
    <source>
        <dbReference type="Pfam" id="PF23282"/>
    </source>
</evidence>
<keyword evidence="2" id="KW-0677">Repeat</keyword>
<dbReference type="Pfam" id="PF07893">
    <property type="entry name" value="DUF1668"/>
    <property type="match status" value="1"/>
</dbReference>
<dbReference type="InterPro" id="IPR002182">
    <property type="entry name" value="NB-ARC"/>
</dbReference>
<evidence type="ECO:0000256" key="4">
    <source>
        <dbReference type="SAM" id="MobiDB-lite"/>
    </source>
</evidence>
<accession>A0AAW2CDF7</accession>
<dbReference type="Gene3D" id="1.10.8.430">
    <property type="entry name" value="Helical domain of apoptotic protease-activating factors"/>
    <property type="match status" value="1"/>
</dbReference>
<dbReference type="InterPro" id="IPR027417">
    <property type="entry name" value="P-loop_NTPase"/>
</dbReference>
<dbReference type="AlphaFoldDB" id="A0AAW2CDF7"/>
<keyword evidence="1" id="KW-0433">Leucine-rich repeat</keyword>
<evidence type="ECO:0000259" key="5">
    <source>
        <dbReference type="Pfam" id="PF00931"/>
    </source>
</evidence>
<dbReference type="InterPro" id="IPR012871">
    <property type="entry name" value="DUF1668_ORYSA"/>
</dbReference>
<keyword evidence="8" id="KW-1185">Reference proteome</keyword>
<dbReference type="GO" id="GO:0043531">
    <property type="term" value="F:ADP binding"/>
    <property type="evidence" value="ECO:0007669"/>
    <property type="project" value="InterPro"/>
</dbReference>
<dbReference type="PRINTS" id="PR00364">
    <property type="entry name" value="DISEASERSIST"/>
</dbReference>
<comment type="caution">
    <text evidence="7">The sequence shown here is derived from an EMBL/GenBank/DDBJ whole genome shotgun (WGS) entry which is preliminary data.</text>
</comment>
<reference evidence="7 8" key="1">
    <citation type="submission" date="2024-01" db="EMBL/GenBank/DDBJ databases">
        <title>A telomere-to-telomere, gap-free genome of sweet tea (Lithocarpus litseifolius).</title>
        <authorList>
            <person name="Zhou J."/>
        </authorList>
    </citation>
    <scope>NUCLEOTIDE SEQUENCE [LARGE SCALE GENOMIC DNA]</scope>
    <source>
        <strain evidence="7">Zhou-2022a</strain>
        <tissue evidence="7">Leaf</tissue>
    </source>
</reference>
<keyword evidence="3" id="KW-0175">Coiled coil</keyword>
<dbReference type="Pfam" id="PF23282">
    <property type="entry name" value="WHD_ROQ1"/>
    <property type="match status" value="1"/>
</dbReference>
<feature type="domain" description="NB-ARC" evidence="5">
    <location>
        <begin position="2"/>
        <end position="173"/>
    </location>
</feature>
<organism evidence="7 8">
    <name type="scientific">Lithocarpus litseifolius</name>
    <dbReference type="NCBI Taxonomy" id="425828"/>
    <lineage>
        <taxon>Eukaryota</taxon>
        <taxon>Viridiplantae</taxon>
        <taxon>Streptophyta</taxon>
        <taxon>Embryophyta</taxon>
        <taxon>Tracheophyta</taxon>
        <taxon>Spermatophyta</taxon>
        <taxon>Magnoliopsida</taxon>
        <taxon>eudicotyledons</taxon>
        <taxon>Gunneridae</taxon>
        <taxon>Pentapetalae</taxon>
        <taxon>rosids</taxon>
        <taxon>fabids</taxon>
        <taxon>Fagales</taxon>
        <taxon>Fagaceae</taxon>
        <taxon>Lithocarpus</taxon>
    </lineage>
</organism>
<dbReference type="InterPro" id="IPR058192">
    <property type="entry name" value="WHD_ROQ1-like"/>
</dbReference>
<proteinExistence type="predicted"/>
<dbReference type="Gene3D" id="2.120.10.80">
    <property type="entry name" value="Kelch-type beta propeller"/>
    <property type="match status" value="1"/>
</dbReference>
<dbReference type="InterPro" id="IPR044974">
    <property type="entry name" value="Disease_R_plants"/>
</dbReference>
<evidence type="ECO:0008006" key="9">
    <source>
        <dbReference type="Google" id="ProtNLM"/>
    </source>
</evidence>
<dbReference type="Proteomes" id="UP001459277">
    <property type="component" value="Unassembled WGS sequence"/>
</dbReference>
<evidence type="ECO:0000256" key="1">
    <source>
        <dbReference type="ARBA" id="ARBA00022614"/>
    </source>
</evidence>
<dbReference type="EMBL" id="JAZDWU010000008">
    <property type="protein sequence ID" value="KAK9995174.1"/>
    <property type="molecule type" value="Genomic_DNA"/>
</dbReference>
<dbReference type="PANTHER" id="PTHR11017">
    <property type="entry name" value="LEUCINE-RICH REPEAT-CONTAINING PROTEIN"/>
    <property type="match status" value="1"/>
</dbReference>
<dbReference type="InterPro" id="IPR015915">
    <property type="entry name" value="Kelch-typ_b-propeller"/>
</dbReference>
<feature type="region of interest" description="Disordered" evidence="4">
    <location>
        <begin position="432"/>
        <end position="451"/>
    </location>
</feature>
<dbReference type="GO" id="GO:0006952">
    <property type="term" value="P:defense response"/>
    <property type="evidence" value="ECO:0007669"/>
    <property type="project" value="InterPro"/>
</dbReference>
<feature type="coiled-coil region" evidence="3">
    <location>
        <begin position="885"/>
        <end position="915"/>
    </location>
</feature>
<dbReference type="InterPro" id="IPR036390">
    <property type="entry name" value="WH_DNA-bd_sf"/>
</dbReference>
<feature type="compositionally biased region" description="Low complexity" evidence="4">
    <location>
        <begin position="439"/>
        <end position="448"/>
    </location>
</feature>
<evidence type="ECO:0000313" key="8">
    <source>
        <dbReference type="Proteomes" id="UP001459277"/>
    </source>
</evidence>
<evidence type="ECO:0000256" key="2">
    <source>
        <dbReference type="ARBA" id="ARBA00022737"/>
    </source>
</evidence>
<dbReference type="PANTHER" id="PTHR11017:SF559">
    <property type="entry name" value="DISEASE RESISTANCE PROTEIN CHL1"/>
    <property type="match status" value="1"/>
</dbReference>
<protein>
    <recommendedName>
        <fullName evidence="9">NB-ARC domain-containing protein</fullName>
    </recommendedName>
</protein>
<evidence type="ECO:0000256" key="3">
    <source>
        <dbReference type="SAM" id="Coils"/>
    </source>
</evidence>
<dbReference type="Gene3D" id="3.40.50.300">
    <property type="entry name" value="P-loop containing nucleotide triphosphate hydrolases"/>
    <property type="match status" value="1"/>
</dbReference>
<dbReference type="InterPro" id="IPR042197">
    <property type="entry name" value="Apaf_helical"/>
</dbReference>
<dbReference type="SUPFAM" id="SSF117281">
    <property type="entry name" value="Kelch motif"/>
    <property type="match status" value="1"/>
</dbReference>
<name>A0AAW2CDF7_9ROSI</name>
<evidence type="ECO:0000313" key="7">
    <source>
        <dbReference type="EMBL" id="KAK9995174.1"/>
    </source>
</evidence>
<feature type="domain" description="Disease resistance protein Roq1-like winged-helix" evidence="6">
    <location>
        <begin position="242"/>
        <end position="308"/>
    </location>
</feature>
<gene>
    <name evidence="7" type="ORF">SO802_024877</name>
</gene>
<dbReference type="SUPFAM" id="SSF52540">
    <property type="entry name" value="P-loop containing nucleoside triphosphate hydrolases"/>
    <property type="match status" value="1"/>
</dbReference>
<sequence>MESRVEKLKSCLAIESNDVRIIGIWGTGGMGKTTLARVVYEMVSNKFEACCFIPNVREESGKRGLHKMQQILLKELLNDRDLKVQDVNKGVLMIKNSLRNKKILLVLDDVNESEQLKKLVGEHCWFGSGSRVIITTRDKHLLVYHEVTEIYEAEVLNHDEAFKLFSLKALKMDHPTEDYGKLSQAFVNYSKGLPLVLEVLGSFLFTKSIDEWKSELDRLMIEFCDRGILNVLRISFDGLRPKEKDIFLNIACFFNLMNKDYVIKILDYLELHPKIGLRVLIDKSLIKLDKNRLWMHDLLREMGRYIVCQECQELVERSRLWSFKDIVNVLIENTGTKEIQGIVLELHEPKNGKWNPEAFSKMRNLKFLKICRVQLMHDLKHLPNSLRVLDWGGYPSKSLTSSFQSKGTKVVEVPHLDSDWVDLAAMVPFHPVDQKDKGSQSPPSQSPQDRLSWARKEARWKAPHDRSYVVRKEARWIGRLNLKLKPLQLLIIDWGLKMSPSQLLIIDLELMMSRKLESLPMMMDWGIKLPSQMRVMMLPSQMRAMMNLDSQMRAIGETEEAESPQSSKKLKRVESSSLMTYQRIKLPWEEIEDCEPPRSSTKWKRLYLKIVESEIKEVESLPSELLVGPSERNKLYFFFWHAYSPVMYSLYEVDVPIPLPPPPSKADQDDRISNPKSLSPILKLKTGKYADGMCCVQLGSILYFLGGEMNIDNPYIDEDVKKELKNVEPDVLPKVVYIFDLAIDREVKDNDNLLTSTPMNYGKASPLAFVADEKIYVIGSTIRDLEVNRIPYFEMFDPKVDKWSVLENPPEINMNTIWVGHAIVGRKALLVGWRQKKKHLYCFDLDTCEWASISIPDYSGNFSGNIEFVGNTFYGCYYDTVAVIAPLIGEEKDELKEEEEEEEQEEAEEKDFQQMFKHHRLLQVSQDLGMDAIFNVPPQLQYSSSLLHLGKMYFCYVRTGMPPHPNPILANDLVIGDDKKRFISIVIFQAIGKTCDSRFFRAKFLHSEHYVVDSPFPNDGFIKGCYVFGSVYFSWPSLLRLITFIFFVSTYHMNTSVVSWDLIVLDLSFSTHKTKPRMMVINSNPNIPFLYRTLKTHYLCKQGSTESSKQISI</sequence>
<dbReference type="SUPFAM" id="SSF46785">
    <property type="entry name" value="Winged helix' DNA-binding domain"/>
    <property type="match status" value="1"/>
</dbReference>